<proteinExistence type="predicted"/>
<dbReference type="InterPro" id="IPR007371">
    <property type="entry name" value="TPK_catalytic"/>
</dbReference>
<dbReference type="PANTHER" id="PTHR13622">
    <property type="entry name" value="THIAMIN PYROPHOSPHOKINASE"/>
    <property type="match status" value="1"/>
</dbReference>
<dbReference type="GO" id="GO:0004788">
    <property type="term" value="F:thiamine diphosphokinase activity"/>
    <property type="evidence" value="ECO:0007669"/>
    <property type="project" value="InterPro"/>
</dbReference>
<dbReference type="Proteomes" id="UP000002279">
    <property type="component" value="Chromosome 4"/>
</dbReference>
<dbReference type="GO" id="GO:0016301">
    <property type="term" value="F:kinase activity"/>
    <property type="evidence" value="ECO:0007669"/>
    <property type="project" value="UniProtKB-KW"/>
</dbReference>
<reference evidence="6 7" key="1">
    <citation type="journal article" date="2008" name="Nature">
        <title>Genome analysis of the platypus reveals unique signatures of evolution.</title>
        <authorList>
            <person name="Warren W.C."/>
            <person name="Hillier L.W."/>
            <person name="Marshall Graves J.A."/>
            <person name="Birney E."/>
            <person name="Ponting C.P."/>
            <person name="Grutzner F."/>
            <person name="Belov K."/>
            <person name="Miller W."/>
            <person name="Clarke L."/>
            <person name="Chinwalla A.T."/>
            <person name="Yang S.P."/>
            <person name="Heger A."/>
            <person name="Locke D.P."/>
            <person name="Miethke P."/>
            <person name="Waters P.D."/>
            <person name="Veyrunes F."/>
            <person name="Fulton L."/>
            <person name="Fulton B."/>
            <person name="Graves T."/>
            <person name="Wallis J."/>
            <person name="Puente X.S."/>
            <person name="Lopez-Otin C."/>
            <person name="Ordonez G.R."/>
            <person name="Eichler E.E."/>
            <person name="Chen L."/>
            <person name="Cheng Z."/>
            <person name="Deakin J.E."/>
            <person name="Alsop A."/>
            <person name="Thompson K."/>
            <person name="Kirby P."/>
            <person name="Papenfuss A.T."/>
            <person name="Wakefield M.J."/>
            <person name="Olender T."/>
            <person name="Lancet D."/>
            <person name="Huttley G.A."/>
            <person name="Smit A.F."/>
            <person name="Pask A."/>
            <person name="Temple-Smith P."/>
            <person name="Batzer M.A."/>
            <person name="Walker J.A."/>
            <person name="Konkel M.K."/>
            <person name="Harris R.S."/>
            <person name="Whittington C.M."/>
            <person name="Wong E.S."/>
            <person name="Gemmell N.J."/>
            <person name="Buschiazzo E."/>
            <person name="Vargas Jentzsch I.M."/>
            <person name="Merkel A."/>
            <person name="Schmitz J."/>
            <person name="Zemann A."/>
            <person name="Churakov G."/>
            <person name="Kriegs J.O."/>
            <person name="Brosius J."/>
            <person name="Murchison E.P."/>
            <person name="Sachidanandam R."/>
            <person name="Smith C."/>
            <person name="Hannon G.J."/>
            <person name="Tsend-Ayush E."/>
            <person name="McMillan D."/>
            <person name="Attenborough R."/>
            <person name="Rens W."/>
            <person name="Ferguson-Smith M."/>
            <person name="Lefevre C.M."/>
            <person name="Sharp J.A."/>
            <person name="Nicholas K.R."/>
            <person name="Ray D.A."/>
            <person name="Kube M."/>
            <person name="Reinhardt R."/>
            <person name="Pringle T.H."/>
            <person name="Taylor J."/>
            <person name="Jones R.C."/>
            <person name="Nixon B."/>
            <person name="Dacheux J.L."/>
            <person name="Niwa H."/>
            <person name="Sekita Y."/>
            <person name="Huang X."/>
            <person name="Stark A."/>
            <person name="Kheradpour P."/>
            <person name="Kellis M."/>
            <person name="Flicek P."/>
            <person name="Chen Y."/>
            <person name="Webber C."/>
            <person name="Hardison R."/>
            <person name="Nelson J."/>
            <person name="Hallsworth-Pepin K."/>
            <person name="Delehaunty K."/>
            <person name="Markovic C."/>
            <person name="Minx P."/>
            <person name="Feng Y."/>
            <person name="Kremitzki C."/>
            <person name="Mitreva M."/>
            <person name="Glasscock J."/>
            <person name="Wylie T."/>
            <person name="Wohldmann P."/>
            <person name="Thiru P."/>
            <person name="Nhan M.N."/>
            <person name="Pohl C.S."/>
            <person name="Smith S.M."/>
            <person name="Hou S."/>
            <person name="Nefedov M."/>
            <person name="de Jong P.J."/>
            <person name="Renfree M.B."/>
            <person name="Mardis E.R."/>
            <person name="Wilson R.K."/>
        </authorList>
    </citation>
    <scope>NUCLEOTIDE SEQUENCE [LARGE SCALE GENOMIC DNA]</scope>
    <source>
        <strain evidence="6 7">Glennie</strain>
    </source>
</reference>
<keyword evidence="7" id="KW-1185">Reference proteome</keyword>
<dbReference type="GO" id="GO:0009229">
    <property type="term" value="P:thiamine diphosphate biosynthetic process"/>
    <property type="evidence" value="ECO:0007669"/>
    <property type="project" value="InterPro"/>
</dbReference>
<evidence type="ECO:0000313" key="6">
    <source>
        <dbReference type="Ensembl" id="ENSOANP00000043081.1"/>
    </source>
</evidence>
<feature type="domain" description="Thiamin pyrophosphokinase catalytic" evidence="5">
    <location>
        <begin position="36"/>
        <end position="119"/>
    </location>
</feature>
<sequence length="143" mass="16281">ITRGKNTFQFNFLSSAGHLRFCLLILNQPLDKDHLHHLWSKALLKACADGGANRLHQITDGKQESFLPDYISGDFDSIRPEVMEYYKVKGCELIETADQNFTDFTKCLKVLLEKIKEKDLQLTASSSSERWSALRTPTTDLTT</sequence>
<dbReference type="Bgee" id="ENSOANG00000020728">
    <property type="expression patterns" value="Expressed in liver and 8 other cell types or tissues"/>
</dbReference>
<gene>
    <name evidence="6" type="primary">TPK1</name>
</gene>
<dbReference type="Gene3D" id="3.40.50.10240">
    <property type="entry name" value="Thiamin pyrophosphokinase, catalytic domain"/>
    <property type="match status" value="1"/>
</dbReference>
<keyword evidence="2" id="KW-0547">Nucleotide-binding</keyword>
<dbReference type="GeneTree" id="ENSGT00390000016016"/>
<dbReference type="Pfam" id="PF04263">
    <property type="entry name" value="TPK_catalytic"/>
    <property type="match status" value="1"/>
</dbReference>
<keyword evidence="1" id="KW-0808">Transferase</keyword>
<dbReference type="GO" id="GO:0005524">
    <property type="term" value="F:ATP binding"/>
    <property type="evidence" value="ECO:0007669"/>
    <property type="project" value="UniProtKB-KW"/>
</dbReference>
<keyword evidence="3" id="KW-0418">Kinase</keyword>
<evidence type="ECO:0000259" key="5">
    <source>
        <dbReference type="Pfam" id="PF04263"/>
    </source>
</evidence>
<dbReference type="SUPFAM" id="SSF63999">
    <property type="entry name" value="Thiamin pyrophosphokinase, catalytic domain"/>
    <property type="match status" value="1"/>
</dbReference>
<dbReference type="AlphaFoldDB" id="A0A6I8NQA8"/>
<dbReference type="Ensembl" id="ENSOANT00000071134.1">
    <property type="protein sequence ID" value="ENSOANP00000043081.1"/>
    <property type="gene ID" value="ENSOANG00000020728.3"/>
</dbReference>
<evidence type="ECO:0000256" key="1">
    <source>
        <dbReference type="ARBA" id="ARBA00022679"/>
    </source>
</evidence>
<reference evidence="6" key="3">
    <citation type="submission" date="2025-09" db="UniProtKB">
        <authorList>
            <consortium name="Ensembl"/>
        </authorList>
    </citation>
    <scope>IDENTIFICATION</scope>
    <source>
        <strain evidence="6">Glennie</strain>
    </source>
</reference>
<dbReference type="PANTHER" id="PTHR13622:SF8">
    <property type="entry name" value="THIAMIN PYROPHOSPHOKINASE 1"/>
    <property type="match status" value="1"/>
</dbReference>
<accession>A0A6I8NQA8</accession>
<evidence type="ECO:0000313" key="7">
    <source>
        <dbReference type="Proteomes" id="UP000002279"/>
    </source>
</evidence>
<keyword evidence="4" id="KW-0067">ATP-binding</keyword>
<name>A0A6I8NQA8_ORNAN</name>
<evidence type="ECO:0000256" key="4">
    <source>
        <dbReference type="ARBA" id="ARBA00022840"/>
    </source>
</evidence>
<reference evidence="6" key="2">
    <citation type="submission" date="2025-08" db="UniProtKB">
        <authorList>
            <consortium name="Ensembl"/>
        </authorList>
    </citation>
    <scope>IDENTIFICATION</scope>
    <source>
        <strain evidence="6">Glennie</strain>
    </source>
</reference>
<dbReference type="InterPro" id="IPR036759">
    <property type="entry name" value="TPK_catalytic_sf"/>
</dbReference>
<protein>
    <submittedName>
        <fullName evidence="6">Thiamin pyrophosphokinase 1</fullName>
    </submittedName>
</protein>
<organism evidence="6 7">
    <name type="scientific">Ornithorhynchus anatinus</name>
    <name type="common">Duckbill platypus</name>
    <dbReference type="NCBI Taxonomy" id="9258"/>
    <lineage>
        <taxon>Eukaryota</taxon>
        <taxon>Metazoa</taxon>
        <taxon>Chordata</taxon>
        <taxon>Craniata</taxon>
        <taxon>Vertebrata</taxon>
        <taxon>Euteleostomi</taxon>
        <taxon>Mammalia</taxon>
        <taxon>Monotremata</taxon>
        <taxon>Ornithorhynchidae</taxon>
        <taxon>Ornithorhynchus</taxon>
    </lineage>
</organism>
<evidence type="ECO:0000256" key="2">
    <source>
        <dbReference type="ARBA" id="ARBA00022741"/>
    </source>
</evidence>
<evidence type="ECO:0000256" key="3">
    <source>
        <dbReference type="ARBA" id="ARBA00022777"/>
    </source>
</evidence>